<sequence length="927" mass="101738">MAALSVAIGAQHGLRSSGAARPAAPARTQPDESLSKSLTGCFALGAVAAVHRKRSLTLREWRGERTMEINYYQLDAMKASNIRKKTETMLEEGAAVLKGCAEESAQQKMLLLLSSPAVKELLVAMSRLPVFSHEFGLAFKDDLTVLSVLKQLKYFWSLSQSHLAILLERLAEQLRLEHAAAFQSLLQELAESDDHVVAIKDLKMPEAVRAFYGENAIHLEAADPHGVFPTSIYRQCDGLTLATEDSATIESVMSTTITTTIKIARDVLQPSNRLLFDVYKPLGRCVAVVDDKVEAHFGADLEKYFEINGIEFVKLVFSGNEVDKNLSNVEQILLALKENWQARHEPVLIVGGGVIADVAGMACALYSRNTPYVMLCTSLVAGIDAGPSPRVCCNGFSYKNLYGAYHPPALTITDRGFWRTMHPGQLRHGVAEIIKVAAMADLHLFELMEKWGKETVATNFGTLGGLDDPAFQEVCDLIIGKAMEGYVRAEYGNLWETHQCRPHAYGHTWSPGYELPSGMLHGHAVGTCMGFGAYLSYKEGWLSEVDMHRVLKVISDCELALWHPVMEDTVSVWKAQIGIVEKRGGNLCAPIPRALGESGYLNSLPERLLHQRMHEYQELCSKYPREGRGVQEHSVDVGLEDPMSKKDSIRDADRCVVTPMDRVVVQLGAASQSTSGAGARAIGEAARIVDGIDEMVTKYSSQPSEALKNVSKRTAMTNPLWAELMGQGNTSRLMEAEMISGQAEAQLLQLLLKLSGGKDVLDIGTFTGYSSLAMAEAIPEDGTVVTLEREQEAKDMAKANWIGSPHASKIESLVGEAHDLLICLAAEKTSFDLVFLDVDKPGYFGLYQMLMDKNLLKVKGLLVVDNVMYKGEELSGTELTKNGQGAQALNQGLLDDPRVQQEHPEHQRDHATTYVYVSDAGHSQMSR</sequence>
<comment type="caution">
    <text evidence="12">The sequence shown here is derived from an EMBL/GenBank/DDBJ whole genome shotgun (WGS) entry which is preliminary data.</text>
</comment>
<keyword evidence="3" id="KW-0808">Transferase</keyword>
<evidence type="ECO:0000256" key="3">
    <source>
        <dbReference type="ARBA" id="ARBA00022679"/>
    </source>
</evidence>
<dbReference type="Pfam" id="PF01761">
    <property type="entry name" value="DHQ_synthase"/>
    <property type="match status" value="1"/>
</dbReference>
<dbReference type="PANTHER" id="PTHR43622:SF3">
    <property type="entry name" value="2-EPI-5-EPI-VALIOLONE SYNTHASE"/>
    <property type="match status" value="1"/>
</dbReference>
<dbReference type="SUPFAM" id="SSF53335">
    <property type="entry name" value="S-adenosyl-L-methionine-dependent methyltransferases"/>
    <property type="match status" value="1"/>
</dbReference>
<name>A0ABP0KSC9_9DINO</name>
<evidence type="ECO:0000256" key="4">
    <source>
        <dbReference type="ARBA" id="ARBA00022691"/>
    </source>
</evidence>
<dbReference type="InterPro" id="IPR030960">
    <property type="entry name" value="DHQS/DOIS_N"/>
</dbReference>
<evidence type="ECO:0000256" key="6">
    <source>
        <dbReference type="ARBA" id="ARBA00022741"/>
    </source>
</evidence>
<dbReference type="InterPro" id="IPR029063">
    <property type="entry name" value="SAM-dependent_MTases_sf"/>
</dbReference>
<dbReference type="Gene3D" id="3.40.50.1970">
    <property type="match status" value="1"/>
</dbReference>
<keyword evidence="7" id="KW-0520">NAD</keyword>
<dbReference type="Pfam" id="PF24621">
    <property type="entry name" value="DHQS_C"/>
    <property type="match status" value="1"/>
</dbReference>
<evidence type="ECO:0000256" key="7">
    <source>
        <dbReference type="ARBA" id="ARBA00023027"/>
    </source>
</evidence>
<dbReference type="PANTHER" id="PTHR43622">
    <property type="entry name" value="3-DEHYDROQUINATE SYNTHASE"/>
    <property type="match status" value="1"/>
</dbReference>
<evidence type="ECO:0000259" key="10">
    <source>
        <dbReference type="Pfam" id="PF01761"/>
    </source>
</evidence>
<keyword evidence="13" id="KW-1185">Reference proteome</keyword>
<accession>A0ABP0KSC9</accession>
<dbReference type="EMBL" id="CAXAMN010009780">
    <property type="protein sequence ID" value="CAK9029788.1"/>
    <property type="molecule type" value="Genomic_DNA"/>
</dbReference>
<evidence type="ECO:0000256" key="5">
    <source>
        <dbReference type="ARBA" id="ARBA00022723"/>
    </source>
</evidence>
<dbReference type="InterPro" id="IPR002935">
    <property type="entry name" value="SAM_O-MeTrfase"/>
</dbReference>
<organism evidence="12 13">
    <name type="scientific">Durusdinium trenchii</name>
    <dbReference type="NCBI Taxonomy" id="1381693"/>
    <lineage>
        <taxon>Eukaryota</taxon>
        <taxon>Sar</taxon>
        <taxon>Alveolata</taxon>
        <taxon>Dinophyceae</taxon>
        <taxon>Suessiales</taxon>
        <taxon>Symbiodiniaceae</taxon>
        <taxon>Durusdinium</taxon>
    </lineage>
</organism>
<dbReference type="CDD" id="cd02440">
    <property type="entry name" value="AdoMet_MTases"/>
    <property type="match status" value="1"/>
</dbReference>
<evidence type="ECO:0000256" key="2">
    <source>
        <dbReference type="ARBA" id="ARBA00022603"/>
    </source>
</evidence>
<evidence type="ECO:0000256" key="9">
    <source>
        <dbReference type="ARBA" id="ARBA00023453"/>
    </source>
</evidence>
<proteinExistence type="inferred from homology"/>
<dbReference type="InterPro" id="IPR056179">
    <property type="entry name" value="DHQS_C"/>
</dbReference>
<keyword evidence="6" id="KW-0547">Nucleotide-binding</keyword>
<dbReference type="Gene3D" id="1.20.1090.10">
    <property type="entry name" value="Dehydroquinate synthase-like - alpha domain"/>
    <property type="match status" value="1"/>
</dbReference>
<evidence type="ECO:0000256" key="1">
    <source>
        <dbReference type="ARBA" id="ARBA00001911"/>
    </source>
</evidence>
<dbReference type="Gene3D" id="3.40.50.150">
    <property type="entry name" value="Vaccinia Virus protein VP39"/>
    <property type="match status" value="1"/>
</dbReference>
<keyword evidence="4" id="KW-0949">S-adenosyl-L-methionine</keyword>
<dbReference type="Proteomes" id="UP001642484">
    <property type="component" value="Unassembled WGS sequence"/>
</dbReference>
<evidence type="ECO:0008006" key="14">
    <source>
        <dbReference type="Google" id="ProtNLM"/>
    </source>
</evidence>
<evidence type="ECO:0000259" key="11">
    <source>
        <dbReference type="Pfam" id="PF24621"/>
    </source>
</evidence>
<dbReference type="Pfam" id="PF01596">
    <property type="entry name" value="Methyltransf_3"/>
    <property type="match status" value="1"/>
</dbReference>
<dbReference type="InterPro" id="IPR050071">
    <property type="entry name" value="Dehydroquinate_synthase"/>
</dbReference>
<gene>
    <name evidence="12" type="ORF">CCMP2556_LOCUS17628</name>
</gene>
<dbReference type="SUPFAM" id="SSF56796">
    <property type="entry name" value="Dehydroquinate synthase-like"/>
    <property type="match status" value="1"/>
</dbReference>
<feature type="domain" description="3-dehydroquinate synthase N-terminal" evidence="10">
    <location>
        <begin position="316"/>
        <end position="425"/>
    </location>
</feature>
<evidence type="ECO:0000256" key="8">
    <source>
        <dbReference type="ARBA" id="ARBA00023239"/>
    </source>
</evidence>
<comment type="similarity">
    <text evidence="9">Belongs to the class I-like SAM-binding methyltransferase superfamily. Cation-dependent O-methyltransferase family.</text>
</comment>
<dbReference type="CDD" id="cd08199">
    <property type="entry name" value="EEVS"/>
    <property type="match status" value="1"/>
</dbReference>
<dbReference type="InterPro" id="IPR035872">
    <property type="entry name" value="EEVS-like"/>
</dbReference>
<reference evidence="12 13" key="1">
    <citation type="submission" date="2024-02" db="EMBL/GenBank/DDBJ databases">
        <authorList>
            <person name="Chen Y."/>
            <person name="Shah S."/>
            <person name="Dougan E. K."/>
            <person name="Thang M."/>
            <person name="Chan C."/>
        </authorList>
    </citation>
    <scope>NUCLEOTIDE SEQUENCE [LARGE SCALE GENOMIC DNA]</scope>
</reference>
<feature type="domain" description="3-dehydroquinate synthase C-terminal" evidence="11">
    <location>
        <begin position="429"/>
        <end position="564"/>
    </location>
</feature>
<comment type="cofactor">
    <cofactor evidence="1">
        <name>NAD(+)</name>
        <dbReference type="ChEBI" id="CHEBI:57540"/>
    </cofactor>
</comment>
<keyword evidence="2" id="KW-0489">Methyltransferase</keyword>
<evidence type="ECO:0000313" key="13">
    <source>
        <dbReference type="Proteomes" id="UP001642484"/>
    </source>
</evidence>
<keyword evidence="5" id="KW-0479">Metal-binding</keyword>
<dbReference type="PROSITE" id="PS51682">
    <property type="entry name" value="SAM_OMT_I"/>
    <property type="match status" value="1"/>
</dbReference>
<keyword evidence="8" id="KW-0456">Lyase</keyword>
<protein>
    <recommendedName>
        <fullName evidence="14">3-dehydroquinate synthase</fullName>
    </recommendedName>
</protein>
<evidence type="ECO:0000313" key="12">
    <source>
        <dbReference type="EMBL" id="CAK9029788.1"/>
    </source>
</evidence>